<dbReference type="AlphaFoldDB" id="A0A2U8HHS2"/>
<name>A0A2U8HHS2_9RHOB</name>
<dbReference type="RefSeq" id="WP_108968675.1">
    <property type="nucleotide sequence ID" value="NZ_CP022190.1"/>
</dbReference>
<proteinExistence type="predicted"/>
<sequence>MKLRSRFSTTGSAGAVFFIGSVALSGYFYVSMMEGVARGRFEPGLATQPMLYVALTTIGALGIAMMLGGREIVSDDVIEQERLEAAAKRKP</sequence>
<gene>
    <name evidence="2" type="ORF">CEW88_15590</name>
</gene>
<dbReference type="Proteomes" id="UP000244915">
    <property type="component" value="Chromosome 2"/>
</dbReference>
<keyword evidence="1" id="KW-0812">Transmembrane</keyword>
<dbReference type="KEGG" id="ypac:CEW88_15590"/>
<feature type="transmembrane region" description="Helical" evidence="1">
    <location>
        <begin position="12"/>
        <end position="30"/>
    </location>
</feature>
<dbReference type="EMBL" id="CP022190">
    <property type="protein sequence ID" value="AWI85170.1"/>
    <property type="molecule type" value="Genomic_DNA"/>
</dbReference>
<keyword evidence="1" id="KW-1133">Transmembrane helix</keyword>
<evidence type="ECO:0000256" key="1">
    <source>
        <dbReference type="SAM" id="Phobius"/>
    </source>
</evidence>
<feature type="transmembrane region" description="Helical" evidence="1">
    <location>
        <begin position="50"/>
        <end position="68"/>
    </location>
</feature>
<reference evidence="2 3" key="1">
    <citation type="submission" date="2017-06" db="EMBL/GenBank/DDBJ databases">
        <title>Yangia sp. YSBP01 complete genome sequence.</title>
        <authorList>
            <person name="Woo J.-H."/>
            <person name="Kim H.-S."/>
        </authorList>
    </citation>
    <scope>NUCLEOTIDE SEQUENCE [LARGE SCALE GENOMIC DNA]</scope>
    <source>
        <strain evidence="2 3">YSBP01</strain>
    </source>
</reference>
<evidence type="ECO:0000313" key="3">
    <source>
        <dbReference type="Proteomes" id="UP000244915"/>
    </source>
</evidence>
<keyword evidence="1" id="KW-0472">Membrane</keyword>
<protein>
    <submittedName>
        <fullName evidence="2">Uncharacterized protein</fullName>
    </submittedName>
</protein>
<evidence type="ECO:0000313" key="2">
    <source>
        <dbReference type="EMBL" id="AWI85170.1"/>
    </source>
</evidence>
<organism evidence="2 3">
    <name type="scientific">Alloyangia pacifica</name>
    <dbReference type="NCBI Taxonomy" id="311180"/>
    <lineage>
        <taxon>Bacteria</taxon>
        <taxon>Pseudomonadati</taxon>
        <taxon>Pseudomonadota</taxon>
        <taxon>Alphaproteobacteria</taxon>
        <taxon>Rhodobacterales</taxon>
        <taxon>Roseobacteraceae</taxon>
        <taxon>Alloyangia</taxon>
    </lineage>
</organism>
<accession>A0A2U8HHS2</accession>
<dbReference type="OrthoDB" id="9936874at2"/>